<reference evidence="8 9" key="1">
    <citation type="submission" date="2016-07" db="EMBL/GenBank/DDBJ databases">
        <title>Pervasive Adenine N6-methylation of Active Genes in Fungi.</title>
        <authorList>
            <consortium name="DOE Joint Genome Institute"/>
            <person name="Mondo S.J."/>
            <person name="Dannebaum R.O."/>
            <person name="Kuo R.C."/>
            <person name="Labutti K."/>
            <person name="Haridas S."/>
            <person name="Kuo A."/>
            <person name="Salamov A."/>
            <person name="Ahrendt S.R."/>
            <person name="Lipzen A."/>
            <person name="Sullivan W."/>
            <person name="Andreopoulos W.B."/>
            <person name="Clum A."/>
            <person name="Lindquist E."/>
            <person name="Daum C."/>
            <person name="Ramamoorthy G.K."/>
            <person name="Gryganskyi A."/>
            <person name="Culley D."/>
            <person name="Magnuson J.K."/>
            <person name="James T.Y."/>
            <person name="O'Malley M.A."/>
            <person name="Stajich J.E."/>
            <person name="Spatafora J.W."/>
            <person name="Visel A."/>
            <person name="Grigoriev I.V."/>
        </authorList>
    </citation>
    <scope>NUCLEOTIDE SEQUENCE [LARGE SCALE GENOMIC DNA]</scope>
    <source>
        <strain evidence="8 9">68-887.2</strain>
    </source>
</reference>
<feature type="region of interest" description="Disordered" evidence="6">
    <location>
        <begin position="1"/>
        <end position="114"/>
    </location>
</feature>
<dbReference type="InParanoid" id="A0A1Y2BAD3"/>
<dbReference type="InterPro" id="IPR036864">
    <property type="entry name" value="Zn2-C6_fun-type_DNA-bd_sf"/>
</dbReference>
<proteinExistence type="predicted"/>
<feature type="compositionally biased region" description="Pro residues" evidence="6">
    <location>
        <begin position="250"/>
        <end position="274"/>
    </location>
</feature>
<dbReference type="AlphaFoldDB" id="A0A1Y2BAD3"/>
<comment type="caution">
    <text evidence="8">The sequence shown here is derived from an EMBL/GenBank/DDBJ whole genome shotgun (WGS) entry which is preliminary data.</text>
</comment>
<dbReference type="PROSITE" id="PS00463">
    <property type="entry name" value="ZN2_CY6_FUNGAL_1"/>
    <property type="match status" value="1"/>
</dbReference>
<name>A0A1Y2BAD3_9TREE</name>
<dbReference type="PANTHER" id="PTHR31845">
    <property type="entry name" value="FINGER DOMAIN PROTEIN, PUTATIVE-RELATED"/>
    <property type="match status" value="1"/>
</dbReference>
<accession>A0A1Y2BAD3</accession>
<feature type="compositionally biased region" description="Pro residues" evidence="6">
    <location>
        <begin position="211"/>
        <end position="225"/>
    </location>
</feature>
<feature type="domain" description="Zn(2)-C6 fungal-type" evidence="7">
    <location>
        <begin position="138"/>
        <end position="169"/>
    </location>
</feature>
<dbReference type="InterPro" id="IPR051089">
    <property type="entry name" value="prtT"/>
</dbReference>
<evidence type="ECO:0000259" key="7">
    <source>
        <dbReference type="PROSITE" id="PS50048"/>
    </source>
</evidence>
<keyword evidence="2" id="KW-0805">Transcription regulation</keyword>
<feature type="region of interest" description="Disordered" evidence="6">
    <location>
        <begin position="559"/>
        <end position="582"/>
    </location>
</feature>
<evidence type="ECO:0000256" key="3">
    <source>
        <dbReference type="ARBA" id="ARBA00023125"/>
    </source>
</evidence>
<dbReference type="Gene3D" id="4.10.240.10">
    <property type="entry name" value="Zn(2)-C6 fungal-type DNA-binding domain"/>
    <property type="match status" value="1"/>
</dbReference>
<organism evidence="8 9">
    <name type="scientific">Naematelia encephala</name>
    <dbReference type="NCBI Taxonomy" id="71784"/>
    <lineage>
        <taxon>Eukaryota</taxon>
        <taxon>Fungi</taxon>
        <taxon>Dikarya</taxon>
        <taxon>Basidiomycota</taxon>
        <taxon>Agaricomycotina</taxon>
        <taxon>Tremellomycetes</taxon>
        <taxon>Tremellales</taxon>
        <taxon>Naemateliaceae</taxon>
        <taxon>Naematelia</taxon>
    </lineage>
</organism>
<gene>
    <name evidence="8" type="ORF">BCR39DRAFT_87706</name>
</gene>
<dbReference type="SMART" id="SM00066">
    <property type="entry name" value="GAL4"/>
    <property type="match status" value="1"/>
</dbReference>
<dbReference type="GO" id="GO:0000981">
    <property type="term" value="F:DNA-binding transcription factor activity, RNA polymerase II-specific"/>
    <property type="evidence" value="ECO:0007669"/>
    <property type="project" value="InterPro"/>
</dbReference>
<feature type="compositionally biased region" description="Pro residues" evidence="6">
    <location>
        <begin position="16"/>
        <end position="28"/>
    </location>
</feature>
<feature type="compositionally biased region" description="Low complexity" evidence="6">
    <location>
        <begin position="78"/>
        <end position="89"/>
    </location>
</feature>
<feature type="region of interest" description="Disordered" evidence="6">
    <location>
        <begin position="175"/>
        <end position="293"/>
    </location>
</feature>
<keyword evidence="3" id="KW-0238">DNA-binding</keyword>
<dbReference type="GO" id="GO:0005634">
    <property type="term" value="C:nucleus"/>
    <property type="evidence" value="ECO:0007669"/>
    <property type="project" value="UniProtKB-SubCell"/>
</dbReference>
<evidence type="ECO:0000256" key="5">
    <source>
        <dbReference type="ARBA" id="ARBA00023242"/>
    </source>
</evidence>
<dbReference type="InterPro" id="IPR001138">
    <property type="entry name" value="Zn2Cys6_DnaBD"/>
</dbReference>
<evidence type="ECO:0000256" key="2">
    <source>
        <dbReference type="ARBA" id="ARBA00023015"/>
    </source>
</evidence>
<sequence length="770" mass="83400">MNPTPSKRRRSSSPAGPGPGPGPIPRPSQSPTESTRRPISHPILPAPIPSPHISGPSFPLPFSATTAASAAPGPSNWQQREQQQQQQQQVIWRRSMDARSPPSSTGSPKLEGIDEAAGDVGMVFARDTASRAPRSMMACTRCRRQKMKCDGPAVVPCRGCRQANQPCIFEARSRPKSISSLPSRPPPFYAGSLQQPRPGTPTGFYPSSAQPAPPITSRPIPPPEPYALRQAREPMPPPPATSISVIASPFAPPRPSSPPQQSLPPAYHPPPLQLPPFSGSGPPPPTSAGGISNTESRLRSLESAIRSISSLPQTIGAIQTSLVALQRSHDALALAVSGTISPRLRASIDVDEVVWESYRSRAWPLTPWLVGLRESQGLPGIVVNFLGKRTIWDRSEAGRRGCEETLDEVLREVGRLIGEKAIFTREEVRALGVFATWTNEPTLALLAIGHARVLDLDKLHAPRRTHDDWREWIYASIMDHLCQISAFNNPTTVEPLAAAWRERLANSVAGDPAVRDRDLRLLAWLEYAETLAEVFRSQQSSRGTASSEMIIESAEETISERGSVRSHQTGGAGAALPSSDEGERRKPLDIWRRYAPRWEAWAGSWSVRNDPILSLHFNYAVLFTACPLFLGAFGVIGEMAASHEGYSQLERGRDAAFAVVQAVCSPEIGRTLAYSFPLYRPLLSLAILHLTALCTYLPASPIISLPHVQTVLRSTLETLSTPVLPLGIGAGGGIGLLGEMVERGDVSGVVKREFGGGVELGKDVWRRILG</sequence>
<dbReference type="Pfam" id="PF00172">
    <property type="entry name" value="Zn_clus"/>
    <property type="match status" value="1"/>
</dbReference>
<evidence type="ECO:0000313" key="9">
    <source>
        <dbReference type="Proteomes" id="UP000193986"/>
    </source>
</evidence>
<evidence type="ECO:0000256" key="4">
    <source>
        <dbReference type="ARBA" id="ARBA00023163"/>
    </source>
</evidence>
<feature type="compositionally biased region" description="Basic residues" evidence="6">
    <location>
        <begin position="1"/>
        <end position="11"/>
    </location>
</feature>
<dbReference type="GO" id="GO:0000976">
    <property type="term" value="F:transcription cis-regulatory region binding"/>
    <property type="evidence" value="ECO:0007669"/>
    <property type="project" value="TreeGrafter"/>
</dbReference>
<dbReference type="OrthoDB" id="39175at2759"/>
<dbReference type="EMBL" id="MCFC01000014">
    <property type="protein sequence ID" value="ORY31646.1"/>
    <property type="molecule type" value="Genomic_DNA"/>
</dbReference>
<protein>
    <recommendedName>
        <fullName evidence="7">Zn(2)-C6 fungal-type domain-containing protein</fullName>
    </recommendedName>
</protein>
<keyword evidence="4" id="KW-0804">Transcription</keyword>
<keyword evidence="9" id="KW-1185">Reference proteome</keyword>
<dbReference type="CDD" id="cd00067">
    <property type="entry name" value="GAL4"/>
    <property type="match status" value="1"/>
</dbReference>
<evidence type="ECO:0000256" key="1">
    <source>
        <dbReference type="ARBA" id="ARBA00004123"/>
    </source>
</evidence>
<dbReference type="SUPFAM" id="SSF57701">
    <property type="entry name" value="Zn2/Cys6 DNA-binding domain"/>
    <property type="match status" value="1"/>
</dbReference>
<evidence type="ECO:0000256" key="6">
    <source>
        <dbReference type="SAM" id="MobiDB-lite"/>
    </source>
</evidence>
<dbReference type="Proteomes" id="UP000193986">
    <property type="component" value="Unassembled WGS sequence"/>
</dbReference>
<evidence type="ECO:0000313" key="8">
    <source>
        <dbReference type="EMBL" id="ORY31646.1"/>
    </source>
</evidence>
<dbReference type="GO" id="GO:0008270">
    <property type="term" value="F:zinc ion binding"/>
    <property type="evidence" value="ECO:0007669"/>
    <property type="project" value="InterPro"/>
</dbReference>
<keyword evidence="5" id="KW-0539">Nucleus</keyword>
<dbReference type="PANTHER" id="PTHR31845:SF33">
    <property type="entry name" value="ZN(II)2CYS6 TRANSCRIPTION FACTOR (EUROFUNG)"/>
    <property type="match status" value="1"/>
</dbReference>
<comment type="subcellular location">
    <subcellularLocation>
        <location evidence="1">Nucleus</location>
    </subcellularLocation>
</comment>
<dbReference type="PROSITE" id="PS50048">
    <property type="entry name" value="ZN2_CY6_FUNGAL_2"/>
    <property type="match status" value="1"/>
</dbReference>